<dbReference type="Pfam" id="PF04493">
    <property type="entry name" value="Endonuclease_5"/>
    <property type="match status" value="1"/>
</dbReference>
<comment type="catalytic activity">
    <reaction evidence="6">
        <text>Endonucleolytic cleavage at apurinic or apyrimidinic sites to products with a 5'-phosphate.</text>
        <dbReference type="EC" id="3.1.21.7"/>
    </reaction>
</comment>
<dbReference type="EC" id="3.1.21.7" evidence="6"/>
<keyword evidence="6" id="KW-0234">DNA repair</keyword>
<keyword evidence="4 6" id="KW-0255">Endonuclease</keyword>
<evidence type="ECO:0000256" key="6">
    <source>
        <dbReference type="HAMAP-Rule" id="MF_00801"/>
    </source>
</evidence>
<accession>A0ABV8MM38</accession>
<dbReference type="PANTHER" id="PTHR28511:SF1">
    <property type="entry name" value="ENDONUCLEASE V"/>
    <property type="match status" value="1"/>
</dbReference>
<evidence type="ECO:0000256" key="1">
    <source>
        <dbReference type="ARBA" id="ARBA00004496"/>
    </source>
</evidence>
<reference evidence="8" key="1">
    <citation type="journal article" date="2019" name="Int. J. Syst. Evol. Microbiol.">
        <title>The Global Catalogue of Microorganisms (GCM) 10K type strain sequencing project: providing services to taxonomists for standard genome sequencing and annotation.</title>
        <authorList>
            <consortium name="The Broad Institute Genomics Platform"/>
            <consortium name="The Broad Institute Genome Sequencing Center for Infectious Disease"/>
            <person name="Wu L."/>
            <person name="Ma J."/>
        </authorList>
    </citation>
    <scope>NUCLEOTIDE SEQUENCE [LARGE SCALE GENOMIC DNA]</scope>
    <source>
        <strain evidence="8">LMG 29894</strain>
    </source>
</reference>
<organism evidence="7 8">
    <name type="scientific">Chitinimonas lacunae</name>
    <dbReference type="NCBI Taxonomy" id="1963018"/>
    <lineage>
        <taxon>Bacteria</taxon>
        <taxon>Pseudomonadati</taxon>
        <taxon>Pseudomonadota</taxon>
        <taxon>Betaproteobacteria</taxon>
        <taxon>Neisseriales</taxon>
        <taxon>Chitinibacteraceae</taxon>
        <taxon>Chitinimonas</taxon>
    </lineage>
</organism>
<protein>
    <recommendedName>
        <fullName evidence="6">Endonuclease V</fullName>
        <ecNumber evidence="6">3.1.21.7</ecNumber>
    </recommendedName>
    <alternativeName>
        <fullName evidence="6">Deoxyinosine 3'endonuclease</fullName>
    </alternativeName>
    <alternativeName>
        <fullName evidence="6">Deoxyribonuclease V</fullName>
        <shortName evidence="6">DNase V</shortName>
    </alternativeName>
</protein>
<name>A0ABV8MM38_9NEIS</name>
<keyword evidence="3 6" id="KW-0540">Nuclease</keyword>
<dbReference type="RefSeq" id="WP_378160081.1">
    <property type="nucleotide sequence ID" value="NZ_JBHSBU010000001.1"/>
</dbReference>
<dbReference type="HAMAP" id="MF_00801">
    <property type="entry name" value="Endonuclease_5"/>
    <property type="match status" value="1"/>
</dbReference>
<keyword evidence="5 6" id="KW-0378">Hydrolase</keyword>
<evidence type="ECO:0000313" key="7">
    <source>
        <dbReference type="EMBL" id="MFC4157921.1"/>
    </source>
</evidence>
<keyword evidence="6" id="KW-0227">DNA damage</keyword>
<evidence type="ECO:0000256" key="5">
    <source>
        <dbReference type="ARBA" id="ARBA00022801"/>
    </source>
</evidence>
<evidence type="ECO:0000256" key="4">
    <source>
        <dbReference type="ARBA" id="ARBA00022759"/>
    </source>
</evidence>
<comment type="function">
    <text evidence="6">DNA repair enzyme involved in the repair of deaminated bases. Selectively cleaves double-stranded DNA at the second phosphodiester bond 3' to a deoxyinosine leaving behind the intact lesion on the nicked DNA.</text>
</comment>
<comment type="caution">
    <text evidence="7">The sequence shown here is derived from an EMBL/GenBank/DDBJ whole genome shotgun (WGS) entry which is preliminary data.</text>
</comment>
<dbReference type="EMBL" id="JBHSBU010000001">
    <property type="protein sequence ID" value="MFC4157921.1"/>
    <property type="molecule type" value="Genomic_DNA"/>
</dbReference>
<comment type="subcellular location">
    <subcellularLocation>
        <location evidence="1 6">Cytoplasm</location>
    </subcellularLocation>
</comment>
<evidence type="ECO:0000256" key="3">
    <source>
        <dbReference type="ARBA" id="ARBA00022722"/>
    </source>
</evidence>
<proteinExistence type="inferred from homology"/>
<gene>
    <name evidence="6 7" type="primary">nfi</name>
    <name evidence="7" type="ORF">ACFOW7_00990</name>
</gene>
<keyword evidence="8" id="KW-1185">Reference proteome</keyword>
<comment type="cofactor">
    <cofactor evidence="6">
        <name>Mg(2+)</name>
        <dbReference type="ChEBI" id="CHEBI:18420"/>
    </cofactor>
</comment>
<dbReference type="CDD" id="cd06559">
    <property type="entry name" value="Endonuclease_V"/>
    <property type="match status" value="1"/>
</dbReference>
<dbReference type="NCBIfam" id="NF008629">
    <property type="entry name" value="PRK11617.1"/>
    <property type="match status" value="1"/>
</dbReference>
<feature type="binding site" evidence="6">
    <location>
        <position position="43"/>
    </location>
    <ligand>
        <name>Mg(2+)</name>
        <dbReference type="ChEBI" id="CHEBI:18420"/>
    </ligand>
</feature>
<feature type="site" description="Interaction with target DNA" evidence="6">
    <location>
        <position position="81"/>
    </location>
</feature>
<dbReference type="Proteomes" id="UP001595791">
    <property type="component" value="Unassembled WGS sequence"/>
</dbReference>
<evidence type="ECO:0000313" key="8">
    <source>
        <dbReference type="Proteomes" id="UP001595791"/>
    </source>
</evidence>
<evidence type="ECO:0000256" key="2">
    <source>
        <dbReference type="ARBA" id="ARBA00022490"/>
    </source>
</evidence>
<comment type="similarity">
    <text evidence="6">Belongs to the endonuclease V family.</text>
</comment>
<dbReference type="Gene3D" id="3.30.2170.10">
    <property type="entry name" value="archaeoglobus fulgidus dsm 4304 superfamily"/>
    <property type="match status" value="1"/>
</dbReference>
<feature type="binding site" evidence="6">
    <location>
        <position position="111"/>
    </location>
    <ligand>
        <name>Mg(2+)</name>
        <dbReference type="ChEBI" id="CHEBI:18420"/>
    </ligand>
</feature>
<sequence length="223" mass="24637">MEQVVFHDWKLSEAEALELQCQFAGRVERTDRIDYVNTVAGVDVAYDEQSNRLVAAAVVLNATSLTIIEQAIAEDVAQFPYIPGLFSFRELPPIAKALSQLKCKPDLIICDGQGIAHPRRFGLACHVGILFDVPTIGCGKTLLRGAHETVGTIRGDYAPLIDDREIIGRALRTQDGIKPVYVSTGHRVSLPTACTWILALCTKYRLPETTRHADQLVKSLLKR</sequence>
<dbReference type="InterPro" id="IPR007581">
    <property type="entry name" value="Endonuclease-V"/>
</dbReference>
<keyword evidence="2 6" id="KW-0963">Cytoplasm</keyword>
<keyword evidence="6" id="KW-0460">Magnesium</keyword>
<dbReference type="GO" id="GO:0043737">
    <property type="term" value="F:deoxyribonuclease V activity"/>
    <property type="evidence" value="ECO:0007669"/>
    <property type="project" value="UniProtKB-EC"/>
</dbReference>
<keyword evidence="6" id="KW-0479">Metal-binding</keyword>
<dbReference type="PANTHER" id="PTHR28511">
    <property type="entry name" value="ENDONUCLEASE V"/>
    <property type="match status" value="1"/>
</dbReference>